<comment type="caution">
    <text evidence="8">The sequence shown here is derived from an EMBL/GenBank/DDBJ whole genome shotgun (WGS) entry which is preliminary data.</text>
</comment>
<dbReference type="Proteomes" id="UP001549099">
    <property type="component" value="Unassembled WGS sequence"/>
</dbReference>
<evidence type="ECO:0000256" key="3">
    <source>
        <dbReference type="ARBA" id="ARBA00022692"/>
    </source>
</evidence>
<evidence type="ECO:0000256" key="7">
    <source>
        <dbReference type="SAM" id="Phobius"/>
    </source>
</evidence>
<dbReference type="Pfam" id="PF13520">
    <property type="entry name" value="AA_permease_2"/>
    <property type="match status" value="1"/>
</dbReference>
<keyword evidence="5 7" id="KW-0472">Membrane</keyword>
<feature type="transmembrane region" description="Helical" evidence="7">
    <location>
        <begin position="304"/>
        <end position="331"/>
    </location>
</feature>
<keyword evidence="9" id="KW-1185">Reference proteome</keyword>
<feature type="transmembrane region" description="Helical" evidence="7">
    <location>
        <begin position="352"/>
        <end position="371"/>
    </location>
</feature>
<feature type="transmembrane region" description="Helical" evidence="7">
    <location>
        <begin position="413"/>
        <end position="435"/>
    </location>
</feature>
<feature type="transmembrane region" description="Helical" evidence="7">
    <location>
        <begin position="100"/>
        <end position="128"/>
    </location>
</feature>
<accession>A0ABV2GCX1</accession>
<proteinExistence type="predicted"/>
<dbReference type="EMBL" id="JBEPLW010000014">
    <property type="protein sequence ID" value="MET3575994.1"/>
    <property type="molecule type" value="Genomic_DNA"/>
</dbReference>
<feature type="transmembrane region" description="Helical" evidence="7">
    <location>
        <begin position="447"/>
        <end position="464"/>
    </location>
</feature>
<dbReference type="RefSeq" id="WP_354197637.1">
    <property type="nucleotide sequence ID" value="NZ_JBEPLW010000014.1"/>
</dbReference>
<evidence type="ECO:0000256" key="1">
    <source>
        <dbReference type="ARBA" id="ARBA00004651"/>
    </source>
</evidence>
<dbReference type="Gene3D" id="1.20.1740.10">
    <property type="entry name" value="Amino acid/polyamine transporter I"/>
    <property type="match status" value="1"/>
</dbReference>
<feature type="transmembrane region" description="Helical" evidence="7">
    <location>
        <begin position="179"/>
        <end position="200"/>
    </location>
</feature>
<name>A0ABV2GCX1_9BACL</name>
<feature type="region of interest" description="Disordered" evidence="6">
    <location>
        <begin position="491"/>
        <end position="513"/>
    </location>
</feature>
<evidence type="ECO:0000313" key="8">
    <source>
        <dbReference type="EMBL" id="MET3575994.1"/>
    </source>
</evidence>
<evidence type="ECO:0000256" key="4">
    <source>
        <dbReference type="ARBA" id="ARBA00022989"/>
    </source>
</evidence>
<protein>
    <submittedName>
        <fullName evidence="8">Amino acid transporter</fullName>
    </submittedName>
</protein>
<feature type="transmembrane region" description="Helical" evidence="7">
    <location>
        <begin position="215"/>
        <end position="233"/>
    </location>
</feature>
<feature type="transmembrane region" description="Helical" evidence="7">
    <location>
        <begin position="254"/>
        <end position="278"/>
    </location>
</feature>
<gene>
    <name evidence="8" type="ORF">ABID49_001901</name>
</gene>
<sequence length="513" mass="55094">MRETKTSSDKGKKPRRRKLEKSLKPSWVFAIALGSSVGWGAFILPGDWIREAGPAGAVLGLLLGALIMMVIASSYGVMIKEHPVSGGGFMYAYLAAGKTWAFICGWFLSLGYISIVALNASAFTLLLKYLMPGFMKQGYLYSIAGWDIYMPEVIIASVLLIAFALLNSTGASVSGRLQFWFSVLLVGGVFILGAVTFGIADEPLANMGAMFSGKTSPVVSVLLILAIAPWAYVGFDNVPQAAEEFNFSPRKATFLIVASLLTSFLIYAVMIGLTAWTFPGNGGTGGELWATGAIVSSALGKTGLFVMAVAIVMGIFTGLNGFYMSSSRLLFSMARARALPSMFRKTAKGSGVPVWGIWFVTLVTLPAMWLGRPALSWIVDMSSTGVSIGYFFACFAAFKILTKKKREGRDSPLLKRTLAAVGMVSSIGFLALLLIPASPASLTMPSYLLLGAWAIAGTVFYGFMRKSYLSLSKEETDYYLLGREPEQDETAAVPHLPVPGIPAMKKKPVEKTI</sequence>
<keyword evidence="3 7" id="KW-0812">Transmembrane</keyword>
<keyword evidence="2" id="KW-1003">Cell membrane</keyword>
<evidence type="ECO:0000256" key="6">
    <source>
        <dbReference type="SAM" id="MobiDB-lite"/>
    </source>
</evidence>
<dbReference type="InterPro" id="IPR050367">
    <property type="entry name" value="APC_superfamily"/>
</dbReference>
<dbReference type="InterPro" id="IPR002293">
    <property type="entry name" value="AA/rel_permease1"/>
</dbReference>
<keyword evidence="4 7" id="KW-1133">Transmembrane helix</keyword>
<feature type="transmembrane region" description="Helical" evidence="7">
    <location>
        <begin position="148"/>
        <end position="167"/>
    </location>
</feature>
<dbReference type="PANTHER" id="PTHR42770">
    <property type="entry name" value="AMINO ACID TRANSPORTER-RELATED"/>
    <property type="match status" value="1"/>
</dbReference>
<organism evidence="8 9">
    <name type="scientific">Bhargavaea ullalensis</name>
    <dbReference type="NCBI Taxonomy" id="1265685"/>
    <lineage>
        <taxon>Bacteria</taxon>
        <taxon>Bacillati</taxon>
        <taxon>Bacillota</taxon>
        <taxon>Bacilli</taxon>
        <taxon>Bacillales</taxon>
        <taxon>Caryophanaceae</taxon>
        <taxon>Bhargavaea</taxon>
    </lineage>
</organism>
<comment type="subcellular location">
    <subcellularLocation>
        <location evidence="1">Cell membrane</location>
        <topology evidence="1">Multi-pass membrane protein</topology>
    </subcellularLocation>
</comment>
<reference evidence="8 9" key="1">
    <citation type="submission" date="2024-06" db="EMBL/GenBank/DDBJ databases">
        <title>Genomic Encyclopedia of Type Strains, Phase IV (KMG-IV): sequencing the most valuable type-strain genomes for metagenomic binning, comparative biology and taxonomic classification.</title>
        <authorList>
            <person name="Goeker M."/>
        </authorList>
    </citation>
    <scope>NUCLEOTIDE SEQUENCE [LARGE SCALE GENOMIC DNA]</scope>
    <source>
        <strain evidence="8 9">DSM 26128</strain>
    </source>
</reference>
<feature type="transmembrane region" description="Helical" evidence="7">
    <location>
        <begin position="56"/>
        <end position="79"/>
    </location>
</feature>
<feature type="transmembrane region" description="Helical" evidence="7">
    <location>
        <begin position="25"/>
        <end position="44"/>
    </location>
</feature>
<dbReference type="PANTHER" id="PTHR42770:SF7">
    <property type="entry name" value="MEMBRANE PROTEIN"/>
    <property type="match status" value="1"/>
</dbReference>
<evidence type="ECO:0000313" key="9">
    <source>
        <dbReference type="Proteomes" id="UP001549099"/>
    </source>
</evidence>
<dbReference type="PIRSF" id="PIRSF006060">
    <property type="entry name" value="AA_transporter"/>
    <property type="match status" value="1"/>
</dbReference>
<feature type="transmembrane region" description="Helical" evidence="7">
    <location>
        <begin position="377"/>
        <end position="401"/>
    </location>
</feature>
<evidence type="ECO:0000256" key="2">
    <source>
        <dbReference type="ARBA" id="ARBA00022475"/>
    </source>
</evidence>
<evidence type="ECO:0000256" key="5">
    <source>
        <dbReference type="ARBA" id="ARBA00023136"/>
    </source>
</evidence>